<feature type="transmembrane region" description="Helical" evidence="7">
    <location>
        <begin position="191"/>
        <end position="211"/>
    </location>
</feature>
<keyword evidence="2 7" id="KW-0813">Transport</keyword>
<evidence type="ECO:0000256" key="6">
    <source>
        <dbReference type="ARBA" id="ARBA00023136"/>
    </source>
</evidence>
<proteinExistence type="inferred from homology"/>
<dbReference type="InterPro" id="IPR000515">
    <property type="entry name" value="MetI-like"/>
</dbReference>
<evidence type="ECO:0000256" key="2">
    <source>
        <dbReference type="ARBA" id="ARBA00022448"/>
    </source>
</evidence>
<reference evidence="10" key="1">
    <citation type="journal article" date="2019" name="PLoS Negl. Trop. Dis.">
        <title>Revisiting the worldwide diversity of Leptospira species in the environment.</title>
        <authorList>
            <person name="Vincent A.T."/>
            <person name="Schiettekatte O."/>
            <person name="Bourhy P."/>
            <person name="Veyrier F.J."/>
            <person name="Picardeau M."/>
        </authorList>
    </citation>
    <scope>NUCLEOTIDE SEQUENCE [LARGE SCALE GENOMIC DNA]</scope>
    <source>
        <strain evidence="10">201702407</strain>
    </source>
</reference>
<dbReference type="PANTHER" id="PTHR30450">
    <property type="entry name" value="ABC TRANSPORTER PERMEASE"/>
    <property type="match status" value="1"/>
</dbReference>
<name>A0ABY2MZV3_9LEPT</name>
<evidence type="ECO:0000313" key="10">
    <source>
        <dbReference type="Proteomes" id="UP000297422"/>
    </source>
</evidence>
<dbReference type="EMBL" id="RQGT01000086">
    <property type="protein sequence ID" value="TGM13042.1"/>
    <property type="molecule type" value="Genomic_DNA"/>
</dbReference>
<keyword evidence="5 7" id="KW-1133">Transmembrane helix</keyword>
<dbReference type="SUPFAM" id="SSF161098">
    <property type="entry name" value="MetI-like"/>
    <property type="match status" value="1"/>
</dbReference>
<sequence length="223" mass="24172">MNLIWQDLPLDEFVKAFVQTFWMLGISLSVAILFGIPLGLLIYLTDKGIFIRNRWIHSILNTIANLVRSIPFVILLVALLPLTQWITGTTIGPLSASVPLSVAAIPFLARLVEASLREIPEGVLEAAVSTGANLTLIIREILLPEALPGIVSGITLTSVSLLGFSAMAGIVGGGGIGDLAIRFGYYRYEDGIMFTTVAILILLVQLIQWFGDTIRKKVDKRAG</sequence>
<protein>
    <submittedName>
        <fullName evidence="9">ABC transporter permease</fullName>
    </submittedName>
</protein>
<comment type="similarity">
    <text evidence="7">Belongs to the binding-protein-dependent transport system permease family.</text>
</comment>
<dbReference type="CDD" id="cd06261">
    <property type="entry name" value="TM_PBP2"/>
    <property type="match status" value="1"/>
</dbReference>
<evidence type="ECO:0000313" key="9">
    <source>
        <dbReference type="EMBL" id="TGM13042.1"/>
    </source>
</evidence>
<dbReference type="PANTHER" id="PTHR30450:SF1">
    <property type="entry name" value="D-METHIONINE TRANSPORT SYSTEM PERMEASE PROTEIN METI-RELATED"/>
    <property type="match status" value="1"/>
</dbReference>
<feature type="transmembrane region" description="Helical" evidence="7">
    <location>
        <begin position="146"/>
        <end position="171"/>
    </location>
</feature>
<feature type="transmembrane region" description="Helical" evidence="7">
    <location>
        <begin position="91"/>
        <end position="109"/>
    </location>
</feature>
<evidence type="ECO:0000256" key="3">
    <source>
        <dbReference type="ARBA" id="ARBA00022475"/>
    </source>
</evidence>
<evidence type="ECO:0000256" key="1">
    <source>
        <dbReference type="ARBA" id="ARBA00004651"/>
    </source>
</evidence>
<dbReference type="Pfam" id="PF00528">
    <property type="entry name" value="BPD_transp_1"/>
    <property type="match status" value="1"/>
</dbReference>
<feature type="transmembrane region" description="Helical" evidence="7">
    <location>
        <begin position="65"/>
        <end position="85"/>
    </location>
</feature>
<comment type="subcellular location">
    <subcellularLocation>
        <location evidence="1 7">Cell membrane</location>
        <topology evidence="1 7">Multi-pass membrane protein</topology>
    </subcellularLocation>
</comment>
<dbReference type="InterPro" id="IPR035906">
    <property type="entry name" value="MetI-like_sf"/>
</dbReference>
<evidence type="ECO:0000256" key="7">
    <source>
        <dbReference type="RuleBase" id="RU363032"/>
    </source>
</evidence>
<feature type="transmembrane region" description="Helical" evidence="7">
    <location>
        <begin position="20"/>
        <end position="44"/>
    </location>
</feature>
<dbReference type="RefSeq" id="WP_135685746.1">
    <property type="nucleotide sequence ID" value="NZ_RQEQ01000041.1"/>
</dbReference>
<keyword evidence="4 7" id="KW-0812">Transmembrane</keyword>
<comment type="caution">
    <text evidence="9">The sequence shown here is derived from an EMBL/GenBank/DDBJ whole genome shotgun (WGS) entry which is preliminary data.</text>
</comment>
<feature type="domain" description="ABC transmembrane type-1" evidence="8">
    <location>
        <begin position="17"/>
        <end position="211"/>
    </location>
</feature>
<dbReference type="Gene3D" id="1.10.3720.10">
    <property type="entry name" value="MetI-like"/>
    <property type="match status" value="1"/>
</dbReference>
<keyword evidence="3" id="KW-1003">Cell membrane</keyword>
<evidence type="ECO:0000256" key="4">
    <source>
        <dbReference type="ARBA" id="ARBA00022692"/>
    </source>
</evidence>
<organism evidence="9 10">
    <name type="scientific">Leptospira stimsonii</name>
    <dbReference type="NCBI Taxonomy" id="2202203"/>
    <lineage>
        <taxon>Bacteria</taxon>
        <taxon>Pseudomonadati</taxon>
        <taxon>Spirochaetota</taxon>
        <taxon>Spirochaetia</taxon>
        <taxon>Leptospirales</taxon>
        <taxon>Leptospiraceae</taxon>
        <taxon>Leptospira</taxon>
    </lineage>
</organism>
<gene>
    <name evidence="9" type="ORF">EHQ90_14420</name>
</gene>
<accession>A0ABY2MZV3</accession>
<evidence type="ECO:0000259" key="8">
    <source>
        <dbReference type="PROSITE" id="PS50928"/>
    </source>
</evidence>
<dbReference type="Proteomes" id="UP000297422">
    <property type="component" value="Unassembled WGS sequence"/>
</dbReference>
<keyword evidence="10" id="KW-1185">Reference proteome</keyword>
<dbReference type="PROSITE" id="PS50928">
    <property type="entry name" value="ABC_TM1"/>
    <property type="match status" value="1"/>
</dbReference>
<dbReference type="InterPro" id="IPR051322">
    <property type="entry name" value="AA_ABC_Transporter_Permease"/>
</dbReference>
<keyword evidence="6 7" id="KW-0472">Membrane</keyword>
<evidence type="ECO:0000256" key="5">
    <source>
        <dbReference type="ARBA" id="ARBA00022989"/>
    </source>
</evidence>